<accession>A0A6I8N421</accession>
<dbReference type="AlphaFoldDB" id="A0A6I8N421"/>
<dbReference type="Bgee" id="ENSOANG00000008440">
    <property type="expression patterns" value="Expressed in testis and 1 other cell type or tissue"/>
</dbReference>
<reference evidence="1" key="2">
    <citation type="submission" date="2025-08" db="UniProtKB">
        <authorList>
            <consortium name="Ensembl"/>
        </authorList>
    </citation>
    <scope>IDENTIFICATION</scope>
    <source>
        <strain evidence="1">Glennie</strain>
    </source>
</reference>
<evidence type="ECO:0000313" key="1">
    <source>
        <dbReference type="Ensembl" id="ENSOANP00000035726.1"/>
    </source>
</evidence>
<gene>
    <name evidence="1" type="primary">CNBD2</name>
</gene>
<organism evidence="1 2">
    <name type="scientific">Ornithorhynchus anatinus</name>
    <name type="common">Duckbill platypus</name>
    <dbReference type="NCBI Taxonomy" id="9258"/>
    <lineage>
        <taxon>Eukaryota</taxon>
        <taxon>Metazoa</taxon>
        <taxon>Chordata</taxon>
        <taxon>Craniata</taxon>
        <taxon>Vertebrata</taxon>
        <taxon>Euteleostomi</taxon>
        <taxon>Mammalia</taxon>
        <taxon>Monotremata</taxon>
        <taxon>Ornithorhynchidae</taxon>
        <taxon>Ornithorhynchus</taxon>
    </lineage>
</organism>
<dbReference type="Proteomes" id="UP000002279">
    <property type="component" value="Chromosome X5"/>
</dbReference>
<sequence>MGRGKKKESGSDESLCQLTRKITMMIRVCKMFRQGLRGFREYQIMEETHCKASVFTTSSKKQGPLLFNYKDFKSQKGHFPPRAIEITKKIPAWRQEAELRMLCNLLQVIESFRTYSERLQELLAKVIRFERSGSLRIWT</sequence>
<dbReference type="GeneTree" id="ENSGT00390000003964"/>
<reference evidence="1" key="3">
    <citation type="submission" date="2025-09" db="UniProtKB">
        <authorList>
            <consortium name="Ensembl"/>
        </authorList>
    </citation>
    <scope>IDENTIFICATION</scope>
    <source>
        <strain evidence="1">Glennie</strain>
    </source>
</reference>
<dbReference type="Ensembl" id="ENSOANT00000076386.1">
    <property type="protein sequence ID" value="ENSOANP00000035726.1"/>
    <property type="gene ID" value="ENSOANG00000008440.4"/>
</dbReference>
<dbReference type="PANTHER" id="PTHR23011:SF43">
    <property type="entry name" value="CYCLIC NUCLEOTIDE-BINDING DOMAIN-CONTAINING PROTEIN 2"/>
    <property type="match status" value="1"/>
</dbReference>
<proteinExistence type="predicted"/>
<name>A0A6I8N421_ORNAN</name>
<reference evidence="1 2" key="1">
    <citation type="journal article" date="2008" name="Nature">
        <title>Genome analysis of the platypus reveals unique signatures of evolution.</title>
        <authorList>
            <person name="Warren W.C."/>
            <person name="Hillier L.W."/>
            <person name="Marshall Graves J.A."/>
            <person name="Birney E."/>
            <person name="Ponting C.P."/>
            <person name="Grutzner F."/>
            <person name="Belov K."/>
            <person name="Miller W."/>
            <person name="Clarke L."/>
            <person name="Chinwalla A.T."/>
            <person name="Yang S.P."/>
            <person name="Heger A."/>
            <person name="Locke D.P."/>
            <person name="Miethke P."/>
            <person name="Waters P.D."/>
            <person name="Veyrunes F."/>
            <person name="Fulton L."/>
            <person name="Fulton B."/>
            <person name="Graves T."/>
            <person name="Wallis J."/>
            <person name="Puente X.S."/>
            <person name="Lopez-Otin C."/>
            <person name="Ordonez G.R."/>
            <person name="Eichler E.E."/>
            <person name="Chen L."/>
            <person name="Cheng Z."/>
            <person name="Deakin J.E."/>
            <person name="Alsop A."/>
            <person name="Thompson K."/>
            <person name="Kirby P."/>
            <person name="Papenfuss A.T."/>
            <person name="Wakefield M.J."/>
            <person name="Olender T."/>
            <person name="Lancet D."/>
            <person name="Huttley G.A."/>
            <person name="Smit A.F."/>
            <person name="Pask A."/>
            <person name="Temple-Smith P."/>
            <person name="Batzer M.A."/>
            <person name="Walker J.A."/>
            <person name="Konkel M.K."/>
            <person name="Harris R.S."/>
            <person name="Whittington C.M."/>
            <person name="Wong E.S."/>
            <person name="Gemmell N.J."/>
            <person name="Buschiazzo E."/>
            <person name="Vargas Jentzsch I.M."/>
            <person name="Merkel A."/>
            <person name="Schmitz J."/>
            <person name="Zemann A."/>
            <person name="Churakov G."/>
            <person name="Kriegs J.O."/>
            <person name="Brosius J."/>
            <person name="Murchison E.P."/>
            <person name="Sachidanandam R."/>
            <person name="Smith C."/>
            <person name="Hannon G.J."/>
            <person name="Tsend-Ayush E."/>
            <person name="McMillan D."/>
            <person name="Attenborough R."/>
            <person name="Rens W."/>
            <person name="Ferguson-Smith M."/>
            <person name="Lefevre C.M."/>
            <person name="Sharp J.A."/>
            <person name="Nicholas K.R."/>
            <person name="Ray D.A."/>
            <person name="Kube M."/>
            <person name="Reinhardt R."/>
            <person name="Pringle T.H."/>
            <person name="Taylor J."/>
            <person name="Jones R.C."/>
            <person name="Nixon B."/>
            <person name="Dacheux J.L."/>
            <person name="Niwa H."/>
            <person name="Sekita Y."/>
            <person name="Huang X."/>
            <person name="Stark A."/>
            <person name="Kheradpour P."/>
            <person name="Kellis M."/>
            <person name="Flicek P."/>
            <person name="Chen Y."/>
            <person name="Webber C."/>
            <person name="Hardison R."/>
            <person name="Nelson J."/>
            <person name="Hallsworth-Pepin K."/>
            <person name="Delehaunty K."/>
            <person name="Markovic C."/>
            <person name="Minx P."/>
            <person name="Feng Y."/>
            <person name="Kremitzki C."/>
            <person name="Mitreva M."/>
            <person name="Glasscock J."/>
            <person name="Wylie T."/>
            <person name="Wohldmann P."/>
            <person name="Thiru P."/>
            <person name="Nhan M.N."/>
            <person name="Pohl C.S."/>
            <person name="Smith S.M."/>
            <person name="Hou S."/>
            <person name="Nefedov M."/>
            <person name="de Jong P.J."/>
            <person name="Renfree M.B."/>
            <person name="Mardis E.R."/>
            <person name="Wilson R.K."/>
        </authorList>
    </citation>
    <scope>NUCLEOTIDE SEQUENCE [LARGE SCALE GENOMIC DNA]</scope>
    <source>
        <strain evidence="1 2">Glennie</strain>
    </source>
</reference>
<keyword evidence="2" id="KW-1185">Reference proteome</keyword>
<dbReference type="PANTHER" id="PTHR23011">
    <property type="entry name" value="CYCLIC NUCLEOTIDE-BINDING DOMAIN CONTAINING PROTEIN"/>
    <property type="match status" value="1"/>
</dbReference>
<protein>
    <submittedName>
        <fullName evidence="1">Uncharacterized protein</fullName>
    </submittedName>
</protein>
<evidence type="ECO:0000313" key="2">
    <source>
        <dbReference type="Proteomes" id="UP000002279"/>
    </source>
</evidence>